<name>A0A1E7N8L4_KITAU</name>
<comment type="caution">
    <text evidence="3">The sequence shown here is derived from an EMBL/GenBank/DDBJ whole genome shotgun (WGS) entry which is preliminary data.</text>
</comment>
<accession>A0A8H9LXS0</accession>
<evidence type="ECO:0000313" key="4">
    <source>
        <dbReference type="Proteomes" id="UP000037395"/>
    </source>
</evidence>
<reference evidence="3 4" key="2">
    <citation type="submission" date="2014-07" db="EMBL/GenBank/DDBJ databases">
        <authorList>
            <person name="Zhang J.E."/>
            <person name="Yang H."/>
            <person name="Guo J."/>
            <person name="Deng Z."/>
            <person name="Luo H."/>
            <person name="Luo M."/>
            <person name="Zhao B."/>
        </authorList>
    </citation>
    <scope>NUCLEOTIDE SEQUENCE [LARGE SCALE GENOMIC DNA]</scope>
    <source>
        <strain evidence="3">ATCC 10762</strain>
        <strain evidence="4">ATCC 10762 / DSM 40127 / CCM 3239 / JCM 4008 / LMG 5968 / NBRC 12843 / NCIMB 8234 / A-377</strain>
    </source>
</reference>
<dbReference type="EMBL" id="BMUB01000029">
    <property type="protein sequence ID" value="GGV03169.1"/>
    <property type="molecule type" value="Genomic_DNA"/>
</dbReference>
<gene>
    <name evidence="2" type="ORF">GCM10010502_67360</name>
    <name evidence="3" type="ORF">HS99_0003950</name>
</gene>
<sequence>MGQPLPGLLQERLGRTDHYRPIGHPATVEDGSQRRAQPLRPVSRSGAGQLGNLGHAGLASVRLDMAVDEGGDLVEGLRRLVDERGEALKDVRRSGEGPQGGWSWCRRTG</sequence>
<evidence type="ECO:0000256" key="1">
    <source>
        <dbReference type="SAM" id="MobiDB-lite"/>
    </source>
</evidence>
<feature type="region of interest" description="Disordered" evidence="1">
    <location>
        <begin position="1"/>
        <end position="53"/>
    </location>
</feature>
<accession>A0A1E7N8L4</accession>
<reference evidence="4" key="3">
    <citation type="submission" date="2016-08" db="EMBL/GenBank/DDBJ databases">
        <title>Sequencing, assembly and comparative genomics of S. aureofaciens ATCC 10762.</title>
        <authorList>
            <person name="Gradnigo J.S."/>
            <person name="Johnson N."/>
            <person name="Somerville G.A."/>
        </authorList>
    </citation>
    <scope>NUCLEOTIDE SEQUENCE [LARGE SCALE GENOMIC DNA]</scope>
    <source>
        <strain evidence="4">ATCC 10762 / DSM 40127 / CCM 3239 / JCM 4008 / LMG 5968 / NBRC 12843 / NCIMB 8234 / A-377</strain>
    </source>
</reference>
<protein>
    <submittedName>
        <fullName evidence="3">Uncharacterized protein</fullName>
    </submittedName>
</protein>
<dbReference type="Proteomes" id="UP000610124">
    <property type="component" value="Unassembled WGS sequence"/>
</dbReference>
<reference evidence="2" key="1">
    <citation type="journal article" date="2014" name="Int. J. Syst. Evol. Microbiol.">
        <title>Complete genome sequence of Corynebacterium casei LMG S-19264T (=DSM 44701T), isolated from a smear-ripened cheese.</title>
        <authorList>
            <consortium name="US DOE Joint Genome Institute (JGI-PGF)"/>
            <person name="Walter F."/>
            <person name="Albersmeier A."/>
            <person name="Kalinowski J."/>
            <person name="Ruckert C."/>
        </authorList>
    </citation>
    <scope>NUCLEOTIDE SEQUENCE</scope>
    <source>
        <strain evidence="2">JCM 4434</strain>
    </source>
</reference>
<organism evidence="3 4">
    <name type="scientific">Kitasatospora aureofaciens</name>
    <name type="common">Streptomyces aureofaciens</name>
    <dbReference type="NCBI Taxonomy" id="1894"/>
    <lineage>
        <taxon>Bacteria</taxon>
        <taxon>Bacillati</taxon>
        <taxon>Actinomycetota</taxon>
        <taxon>Actinomycetes</taxon>
        <taxon>Kitasatosporales</taxon>
        <taxon>Streptomycetaceae</taxon>
        <taxon>Kitasatospora</taxon>
    </lineage>
</organism>
<dbReference type="EMBL" id="JPRF03000021">
    <property type="protein sequence ID" value="OEV36994.1"/>
    <property type="molecule type" value="Genomic_DNA"/>
</dbReference>
<evidence type="ECO:0000313" key="3">
    <source>
        <dbReference type="EMBL" id="OEV36994.1"/>
    </source>
</evidence>
<keyword evidence="4" id="KW-1185">Reference proteome</keyword>
<evidence type="ECO:0000313" key="2">
    <source>
        <dbReference type="EMBL" id="GGV03169.1"/>
    </source>
</evidence>
<reference evidence="3" key="4">
    <citation type="submission" date="2016-08" db="EMBL/GenBank/DDBJ databases">
        <title>Sequencing, Assembly and Comparative Genomics of S. aureofaciens ATCC 10762.</title>
        <authorList>
            <person name="Gradnigo J.S."/>
            <person name="Johnson N."/>
            <person name="Somerville G.A."/>
        </authorList>
    </citation>
    <scope>NUCLEOTIDE SEQUENCE [LARGE SCALE GENOMIC DNA]</scope>
    <source>
        <strain evidence="3">ATCC 10762</strain>
    </source>
</reference>
<dbReference type="AlphaFoldDB" id="A0A1E7N8L4"/>
<reference evidence="2" key="5">
    <citation type="submission" date="2020-09" db="EMBL/GenBank/DDBJ databases">
        <authorList>
            <person name="Sun Q."/>
            <person name="Ohkuma M."/>
        </authorList>
    </citation>
    <scope>NUCLEOTIDE SEQUENCE</scope>
    <source>
        <strain evidence="2">JCM 4434</strain>
    </source>
</reference>
<dbReference type="Proteomes" id="UP000037395">
    <property type="component" value="Unassembled WGS sequence"/>
</dbReference>
<dbReference type="KEGG" id="kau:B6264_25065"/>
<proteinExistence type="predicted"/>